<proteinExistence type="predicted"/>
<dbReference type="AlphaFoldDB" id="A0A1V3NCJ4"/>
<gene>
    <name evidence="1" type="ORF">B1C78_14155</name>
</gene>
<accession>A0A1V3NCJ4</accession>
<dbReference type="EMBL" id="MVBK01000095">
    <property type="protein sequence ID" value="OOG22744.1"/>
    <property type="molecule type" value="Genomic_DNA"/>
</dbReference>
<reference evidence="1 2" key="1">
    <citation type="submission" date="2017-02" db="EMBL/GenBank/DDBJ databases">
        <title>Genomic diversity within the haloalkaliphilic genus Thioalkalivibrio.</title>
        <authorList>
            <person name="Ahn A.-C."/>
            <person name="Meier-Kolthoff J."/>
            <person name="Overmars L."/>
            <person name="Richter M."/>
            <person name="Woyke T."/>
            <person name="Sorokin D.Y."/>
            <person name="Muyzer G."/>
        </authorList>
    </citation>
    <scope>NUCLEOTIDE SEQUENCE [LARGE SCALE GENOMIC DNA]</scope>
    <source>
        <strain evidence="1 2">ALJD</strain>
    </source>
</reference>
<name>A0A1V3NCJ4_9GAMM</name>
<dbReference type="OrthoDB" id="5782580at2"/>
<organism evidence="1 2">
    <name type="scientific">Thioalkalivibrio denitrificans</name>
    <dbReference type="NCBI Taxonomy" id="108003"/>
    <lineage>
        <taxon>Bacteria</taxon>
        <taxon>Pseudomonadati</taxon>
        <taxon>Pseudomonadota</taxon>
        <taxon>Gammaproteobacteria</taxon>
        <taxon>Chromatiales</taxon>
        <taxon>Ectothiorhodospiraceae</taxon>
        <taxon>Thioalkalivibrio</taxon>
    </lineage>
</organism>
<dbReference type="RefSeq" id="WP_077279812.1">
    <property type="nucleotide sequence ID" value="NZ_MVBK01000095.1"/>
</dbReference>
<dbReference type="STRING" id="108003.B1C78_14155"/>
<evidence type="ECO:0000313" key="2">
    <source>
        <dbReference type="Proteomes" id="UP000189462"/>
    </source>
</evidence>
<evidence type="ECO:0000313" key="1">
    <source>
        <dbReference type="EMBL" id="OOG22744.1"/>
    </source>
</evidence>
<protein>
    <submittedName>
        <fullName evidence="1">Uncharacterized protein</fullName>
    </submittedName>
</protein>
<keyword evidence="2" id="KW-1185">Reference proteome</keyword>
<dbReference type="Proteomes" id="UP000189462">
    <property type="component" value="Unassembled WGS sequence"/>
</dbReference>
<sequence length="157" mass="18095">MDKEALKIPKKLKHVKIWVHPEGPVVGGIYLYCQSDRHEGEEQPVEAMNSPEPFFVLRGGNDDDLRFYNKNAVVRLEYSADPGEERPAGCVELGTRLHLMDGSTLEGVIREMLVPEHARLFDYVNIFEDRFVRLFMEDRLVTLVNKAYIVRVTPLDH</sequence>
<comment type="caution">
    <text evidence="1">The sequence shown here is derived from an EMBL/GenBank/DDBJ whole genome shotgun (WGS) entry which is preliminary data.</text>
</comment>